<protein>
    <submittedName>
        <fullName evidence="4">GTP-binding protein Rheb</fullName>
    </submittedName>
</protein>
<dbReference type="AlphaFoldDB" id="A0A1I7ZIL5"/>
<dbReference type="Gene3D" id="3.40.50.300">
    <property type="entry name" value="P-loop containing nucleotide triphosphate hydrolases"/>
    <property type="match status" value="1"/>
</dbReference>
<evidence type="ECO:0000256" key="1">
    <source>
        <dbReference type="ARBA" id="ARBA00022741"/>
    </source>
</evidence>
<dbReference type="PANTHER" id="PTHR24070">
    <property type="entry name" value="RAS, DI-RAS, AND RHEB FAMILY MEMBERS OF SMALL GTPASE SUPERFAMILY"/>
    <property type="match status" value="1"/>
</dbReference>
<keyword evidence="3" id="KW-1185">Reference proteome</keyword>
<dbReference type="PROSITE" id="PS51419">
    <property type="entry name" value="RAB"/>
    <property type="match status" value="1"/>
</dbReference>
<keyword evidence="2" id="KW-0342">GTP-binding</keyword>
<evidence type="ECO:0000313" key="4">
    <source>
        <dbReference type="WBParaSite" id="L893_g26784.t1"/>
    </source>
</evidence>
<proteinExistence type="predicted"/>
<dbReference type="InterPro" id="IPR027417">
    <property type="entry name" value="P-loop_NTPase"/>
</dbReference>
<dbReference type="GO" id="GO:0007165">
    <property type="term" value="P:signal transduction"/>
    <property type="evidence" value="ECO:0007669"/>
    <property type="project" value="InterPro"/>
</dbReference>
<evidence type="ECO:0000256" key="2">
    <source>
        <dbReference type="ARBA" id="ARBA00023134"/>
    </source>
</evidence>
<organism evidence="3 4">
    <name type="scientific">Steinernema glaseri</name>
    <dbReference type="NCBI Taxonomy" id="37863"/>
    <lineage>
        <taxon>Eukaryota</taxon>
        <taxon>Metazoa</taxon>
        <taxon>Ecdysozoa</taxon>
        <taxon>Nematoda</taxon>
        <taxon>Chromadorea</taxon>
        <taxon>Rhabditida</taxon>
        <taxon>Tylenchina</taxon>
        <taxon>Panagrolaimomorpha</taxon>
        <taxon>Strongyloidoidea</taxon>
        <taxon>Steinernematidae</taxon>
        <taxon>Steinernema</taxon>
    </lineage>
</organism>
<sequence length="218" mass="24264">MGLSIYKNFDVRPAGRDSLYYGSSPTYLSPACPICHEPPKAKVLDSLMMRCNYRDESDAIKSLPQLLRTPYHPTSIKEVNIGIIGGTKSGKTQLRHCQLLNGVFFPSYDGSNTQFMINLVENPPLDSVDGAVIVYSITKERSLSEVVESFSSHPVVQKIPCILVGNKSDKAYRRQVDSQMAQNLARQLGCPFREVSARCNDSVSECFAELLRLIDARL</sequence>
<name>A0A1I7ZIL5_9BILA</name>
<accession>A0A1I7ZIL5</accession>
<dbReference type="GO" id="GO:0005525">
    <property type="term" value="F:GTP binding"/>
    <property type="evidence" value="ECO:0007669"/>
    <property type="project" value="UniProtKB-KW"/>
</dbReference>
<dbReference type="Proteomes" id="UP000095287">
    <property type="component" value="Unplaced"/>
</dbReference>
<reference evidence="4" key="1">
    <citation type="submission" date="2016-11" db="UniProtKB">
        <authorList>
            <consortium name="WormBaseParasite"/>
        </authorList>
    </citation>
    <scope>IDENTIFICATION</scope>
</reference>
<dbReference type="SMART" id="SM00173">
    <property type="entry name" value="RAS"/>
    <property type="match status" value="1"/>
</dbReference>
<dbReference type="PROSITE" id="PS51421">
    <property type="entry name" value="RAS"/>
    <property type="match status" value="1"/>
</dbReference>
<dbReference type="GO" id="GO:0003924">
    <property type="term" value="F:GTPase activity"/>
    <property type="evidence" value="ECO:0007669"/>
    <property type="project" value="InterPro"/>
</dbReference>
<dbReference type="SUPFAM" id="SSF52540">
    <property type="entry name" value="P-loop containing nucleoside triphosphate hydrolases"/>
    <property type="match status" value="1"/>
</dbReference>
<dbReference type="PRINTS" id="PR00449">
    <property type="entry name" value="RASTRNSFRMNG"/>
</dbReference>
<dbReference type="SMART" id="SM00175">
    <property type="entry name" value="RAB"/>
    <property type="match status" value="1"/>
</dbReference>
<dbReference type="WBParaSite" id="L893_g26784.t1">
    <property type="protein sequence ID" value="L893_g26784.t1"/>
    <property type="gene ID" value="L893_g26784"/>
</dbReference>
<evidence type="ECO:0000313" key="3">
    <source>
        <dbReference type="Proteomes" id="UP000095287"/>
    </source>
</evidence>
<dbReference type="InterPro" id="IPR001806">
    <property type="entry name" value="Small_GTPase"/>
</dbReference>
<dbReference type="GO" id="GO:0016020">
    <property type="term" value="C:membrane"/>
    <property type="evidence" value="ECO:0007669"/>
    <property type="project" value="InterPro"/>
</dbReference>
<dbReference type="InterPro" id="IPR020849">
    <property type="entry name" value="Small_GTPase_Ras-type"/>
</dbReference>
<dbReference type="Pfam" id="PF00071">
    <property type="entry name" value="Ras"/>
    <property type="match status" value="1"/>
</dbReference>
<keyword evidence="1" id="KW-0547">Nucleotide-binding</keyword>